<keyword evidence="2" id="KW-1185">Reference proteome</keyword>
<name>A0AAP2GSF0_9BACT</name>
<evidence type="ECO:0000313" key="2">
    <source>
        <dbReference type="Proteomes" id="UP001319080"/>
    </source>
</evidence>
<dbReference type="InterPro" id="IPR024510">
    <property type="entry name" value="DUF2589"/>
</dbReference>
<proteinExistence type="predicted"/>
<evidence type="ECO:0000313" key="1">
    <source>
        <dbReference type="EMBL" id="MBT1711656.1"/>
    </source>
</evidence>
<sequence length="261" mass="29756">MSNGTSASGKEEKENEGQELSLSAALLAPLNSIFEAQVQSARAFLNFILQIGFRHKYEDDERAEIDKKINSSDTDPEHRRELERTRKEIQDYDKARADIRAQLDKSKDPSQQLTPQERADVEDFYRRFGDLYQQCFSYLDSSGNMRTIYVPNLALLPVQPLGISDAKFKFSMEISDTSERYDQMGTVQSEKKESRPWYLIQPKSVRGTISSGQKKENSRAIEIELNVKAGDMPFGLHQMLTAITNVSTDTMNNESIRRPGE</sequence>
<comment type="caution">
    <text evidence="1">The sequence shown here is derived from an EMBL/GenBank/DDBJ whole genome shotgun (WGS) entry which is preliminary data.</text>
</comment>
<dbReference type="Pfam" id="PF11655">
    <property type="entry name" value="DUF2589"/>
    <property type="match status" value="1"/>
</dbReference>
<gene>
    <name evidence="1" type="ORF">KK062_25660</name>
</gene>
<dbReference type="RefSeq" id="WP_254087226.1">
    <property type="nucleotide sequence ID" value="NZ_JAHESE010000038.1"/>
</dbReference>
<reference evidence="1 2" key="1">
    <citation type="submission" date="2021-05" db="EMBL/GenBank/DDBJ databases">
        <title>A Polyphasic approach of four new species of the genus Ohtaekwangia: Ohtaekwangia histidinii sp. nov., Ohtaekwangia cretensis sp. nov., Ohtaekwangia indiensis sp. nov., Ohtaekwangia reichenbachii sp. nov. from diverse environment.</title>
        <authorList>
            <person name="Octaviana S."/>
        </authorList>
    </citation>
    <scope>NUCLEOTIDE SEQUENCE [LARGE SCALE GENOMIC DNA]</scope>
    <source>
        <strain evidence="1 2">PWU5</strain>
    </source>
</reference>
<dbReference type="Proteomes" id="UP001319080">
    <property type="component" value="Unassembled WGS sequence"/>
</dbReference>
<dbReference type="EMBL" id="JAHESE010000038">
    <property type="protein sequence ID" value="MBT1711656.1"/>
    <property type="molecule type" value="Genomic_DNA"/>
</dbReference>
<protein>
    <submittedName>
        <fullName evidence="1">DUF2589 domain-containing protein</fullName>
    </submittedName>
</protein>
<dbReference type="AlphaFoldDB" id="A0AAP2GSF0"/>
<accession>A0AAP2GSF0</accession>
<organism evidence="1 2">
    <name type="scientific">Dawidia cretensis</name>
    <dbReference type="NCBI Taxonomy" id="2782350"/>
    <lineage>
        <taxon>Bacteria</taxon>
        <taxon>Pseudomonadati</taxon>
        <taxon>Bacteroidota</taxon>
        <taxon>Cytophagia</taxon>
        <taxon>Cytophagales</taxon>
        <taxon>Chryseotaleaceae</taxon>
        <taxon>Dawidia</taxon>
    </lineage>
</organism>